<feature type="repeat" description="LDL-receptor class B" evidence="25">
    <location>
        <begin position="250"/>
        <end position="292"/>
    </location>
</feature>
<dbReference type="PANTHER" id="PTHR22722">
    <property type="entry name" value="LOW-DENSITY LIPOPROTEIN RECEPTOR-RELATED PROTEIN 2-RELATED"/>
    <property type="match status" value="1"/>
</dbReference>
<sequence>DVGFREDEASRQCVREGEVDPYAVPTNCTEGAFYRRTKGYRRVSGDTCEGGRLLEYAPDEISCPLRNDEEFLLLGFNGSLSRVLLSEPQQSQWERLARHPRQAQDQWAAVLLDYDYHSQCIFLYHQGIIFKWCPGQEQLLEPLDALHWQRVSDLALDWLSGVLYVADAGASRVEALAVEGRGRHRRVLLAHDALAAPQSLAVHPTAGYLFVADWGEAPRVLRTFLDGSHPLVLASGPDVVRPRGLCLDGGRLFWVDGGARSVVSAALDGTDRRSVLRGEAVLPNPVLVAVYKDWMYVADAHRKQLLMASKQDGSGLEVLGRDLADISALKVYGPSSQQGSNGCSGAPNCSHFCFAVPGGGHTCLCPAGFQVQKVGVGERCLCDRGEMLLADGTCGPARSTCSSRQFQCLKGQCIPLTWKCDGEKDCVDGSDESLCGQSKCPASQFACANGQCIPSPWKCDTEDDCGDNSDESNCTFATCAPEEFGCRNGRCIRRSLACDMEDDCGDASDEVNCTSESSSLGSMPRLFCCRPTEFKCSDQRRCLPASWRCDGESDCQDGSDEAACSATTCAPWQLRCPSGRCIFPSWRCDGDRDCPDGSDEANCTATSTPGAPSSSSSTPPTSPHACGAERFQCGDGACILAGWQCDGVPDCLDGSDEAQCGPGTSSPGTTAVSTAAPASCGPERFTCDSGKCIWNSWVCDGTHDCSQGEDERLCPGKWPFCTWDLGRLACAGCVPLADVCNSHPDCADGSDEWGCDQNHDPWKQCSQDEFRCRGNNRCIPASRRCDGIGDCADSSDEASCKSELYSVHTLLVDSKHLNWTSVRIFWQPPGGNRSFEYLPTVHVFCLRRRMLKDQSWRNESWTPGLSWVFARLSPGSRYRFGVYVRLARNHSHVSRPLEYVVAATLSAAPPAPEDVVARQLVGRKVELSWRLPVSAALPPVDFFKVRFSPPYPAFVVTLAGSVSSAVVDFPFQPGVTYTFTVASCARGQLESPPSAPAVLPFAKTDVLPALGHLRATPLGLSAVALSWDALPGVDGYRVSWGLHTEDAYPLPWERADTPRAAFNLTWLPPGAKCTAKVFAFKDEFHSPDEMVYFVTQGNGGLATQGQSQVESVLTASRRSWNIVSLLAEVSRLETEKCLAAVANLPCFARDRPDRLGDTETPSYVVEQPLEPCRSYSFQVGLWEGSLGSASHLATEPATARTEFSPVAAPRAVSAALQEDHALVRWEASCPRLPRPTGYKVFVEEKQTGSRTVTAVPPTSSAVLSATLGVHPGGAYSVRVSTDRPGALLSAPAEFAGPEMPAPLQLAVVPEMNGSLFVHWKEPRLPPALAGHRVAYVVLLSRREDMAEAEAYNASQPPLTIPSVPGGHTYHVAVRMTDEHGFQSALSAQLRVNFTLEELRANHVPSWLSTGPLSVGTGGLVGAVVGALAVLVALGLVLAFLVVRHRRLQRSFVSFANTHYDTRSGATTFSTGADNGGLADDEDDDDPIIRGFSDDEPLVVA</sequence>
<feature type="domain" description="Fibronectin type-III" evidence="28">
    <location>
        <begin position="1299"/>
        <end position="1397"/>
    </location>
</feature>
<dbReference type="SMART" id="SM00135">
    <property type="entry name" value="LY"/>
    <property type="match status" value="4"/>
</dbReference>
<dbReference type="GO" id="GO:0031901">
    <property type="term" value="C:early endosome membrane"/>
    <property type="evidence" value="ECO:0007669"/>
    <property type="project" value="UniProtKB-SubCell"/>
</dbReference>
<keyword evidence="19 29" id="KW-0675">Receptor</keyword>
<keyword evidence="9" id="KW-0813">Transport</keyword>
<dbReference type="EMBL" id="ABJB010106083">
    <property type="status" value="NOT_ANNOTATED_CDS"/>
    <property type="molecule type" value="Genomic_DNA"/>
</dbReference>
<dbReference type="InterPro" id="IPR013783">
    <property type="entry name" value="Ig-like_fold"/>
</dbReference>
<dbReference type="OrthoDB" id="6484126at2759"/>
<reference evidence="29 31" key="1">
    <citation type="submission" date="2008-03" db="EMBL/GenBank/DDBJ databases">
        <title>Annotation of Ixodes scapularis.</title>
        <authorList>
            <consortium name="Ixodes scapularis Genome Project Consortium"/>
            <person name="Caler E."/>
            <person name="Hannick L.I."/>
            <person name="Bidwell S."/>
            <person name="Joardar V."/>
            <person name="Thiagarajan M."/>
            <person name="Amedeo P."/>
            <person name="Galinsky K.J."/>
            <person name="Schobel S."/>
            <person name="Inman J."/>
            <person name="Hostetler J."/>
            <person name="Miller J."/>
            <person name="Hammond M."/>
            <person name="Megy K."/>
            <person name="Lawson D."/>
            <person name="Kodira C."/>
            <person name="Sutton G."/>
            <person name="Meyer J."/>
            <person name="Hill C.A."/>
            <person name="Birren B."/>
            <person name="Nene V."/>
            <person name="Collins F."/>
            <person name="Alarcon-Chaidez F."/>
            <person name="Wikel S."/>
            <person name="Strausberg R."/>
        </authorList>
    </citation>
    <scope>NUCLEOTIDE SEQUENCE [LARGE SCALE GENOMIC DNA]</scope>
    <source>
        <strain evidence="31">Wikel</strain>
        <strain evidence="29">Wikel colony</strain>
    </source>
</reference>
<dbReference type="InterPro" id="IPR036116">
    <property type="entry name" value="FN3_sf"/>
</dbReference>
<feature type="disulfide bond" evidence="24">
    <location>
        <begin position="588"/>
        <end position="603"/>
    </location>
</feature>
<keyword evidence="29" id="KW-0449">Lipoprotein</keyword>
<evidence type="ECO:0000256" key="22">
    <source>
        <dbReference type="ARBA" id="ARBA00029896"/>
    </source>
</evidence>
<dbReference type="InterPro" id="IPR003961">
    <property type="entry name" value="FN3_dom"/>
</dbReference>
<dbReference type="SUPFAM" id="SSF63825">
    <property type="entry name" value="YWTD domain"/>
    <property type="match status" value="1"/>
</dbReference>
<feature type="transmembrane region" description="Helical" evidence="27">
    <location>
        <begin position="1419"/>
        <end position="1442"/>
    </location>
</feature>
<evidence type="ECO:0000256" key="20">
    <source>
        <dbReference type="ARBA" id="ARBA00023180"/>
    </source>
</evidence>
<feature type="disulfide bond" evidence="24">
    <location>
        <begin position="626"/>
        <end position="638"/>
    </location>
</feature>
<evidence type="ECO:0000256" key="19">
    <source>
        <dbReference type="ARBA" id="ARBA00023170"/>
    </source>
</evidence>
<dbReference type="SUPFAM" id="SSF57424">
    <property type="entry name" value="LDL receptor-like module"/>
    <property type="match status" value="8"/>
</dbReference>
<dbReference type="GO" id="GO:0006897">
    <property type="term" value="P:endocytosis"/>
    <property type="evidence" value="ECO:0000318"/>
    <property type="project" value="GO_Central"/>
</dbReference>
<dbReference type="FunFam" id="4.10.400.10:FF:000002">
    <property type="entry name" value="Low-density lipoprotein receptor-related protein 1"/>
    <property type="match status" value="1"/>
</dbReference>
<evidence type="ECO:0000256" key="24">
    <source>
        <dbReference type="PROSITE-ProRule" id="PRU00124"/>
    </source>
</evidence>
<dbReference type="GO" id="GO:0005794">
    <property type="term" value="C:Golgi apparatus"/>
    <property type="evidence" value="ECO:0000318"/>
    <property type="project" value="GO_Central"/>
</dbReference>
<feature type="disulfide bond" evidence="24">
    <location>
        <begin position="549"/>
        <end position="564"/>
    </location>
</feature>
<feature type="region of interest" description="Disordered" evidence="26">
    <location>
        <begin position="1465"/>
        <end position="1500"/>
    </location>
</feature>
<dbReference type="EMBL" id="ABJB010023080">
    <property type="status" value="NOT_ANNOTATED_CDS"/>
    <property type="molecule type" value="Genomic_DNA"/>
</dbReference>
<dbReference type="InterPro" id="IPR000742">
    <property type="entry name" value="EGF"/>
</dbReference>
<feature type="disulfide bond" evidence="24">
    <location>
        <begin position="699"/>
        <end position="714"/>
    </location>
</feature>
<dbReference type="Gene3D" id="2.60.40.10">
    <property type="entry name" value="Immunoglobulins"/>
    <property type="match status" value="2"/>
</dbReference>
<evidence type="ECO:0000256" key="7">
    <source>
        <dbReference type="ARBA" id="ARBA00007041"/>
    </source>
</evidence>
<feature type="disulfide bond" evidence="24">
    <location>
        <begin position="447"/>
        <end position="465"/>
    </location>
</feature>
<dbReference type="EMBL" id="ABJB011065708">
    <property type="status" value="NOT_ANNOTATED_CDS"/>
    <property type="molecule type" value="Genomic_DNA"/>
</dbReference>
<comment type="similarity">
    <text evidence="7">Belongs to the VPS10-related sortilin family. SORL1 subfamily.</text>
</comment>
<keyword evidence="18 24" id="KW-1015">Disulfide bond</keyword>
<dbReference type="Pfam" id="PF00057">
    <property type="entry name" value="Ldl_recept_a"/>
    <property type="match status" value="8"/>
</dbReference>
<dbReference type="GO" id="GO:0006895">
    <property type="term" value="P:Golgi to endosome transport"/>
    <property type="evidence" value="ECO:0000318"/>
    <property type="project" value="GO_Central"/>
</dbReference>
<dbReference type="PaxDb" id="6945-B7P761"/>
<feature type="disulfide bond" evidence="24">
    <location>
        <begin position="486"/>
        <end position="504"/>
    </location>
</feature>
<dbReference type="InterPro" id="IPR002172">
    <property type="entry name" value="LDrepeatLR_classA_rpt"/>
</dbReference>
<dbReference type="HOGENOM" id="CLU_001389_0_0_1"/>
<dbReference type="CDD" id="cd00063">
    <property type="entry name" value="FN3"/>
    <property type="match status" value="4"/>
</dbReference>
<dbReference type="GO" id="GO:0030658">
    <property type="term" value="C:transport vesicle membrane"/>
    <property type="evidence" value="ECO:0007669"/>
    <property type="project" value="UniProtKB-SubCell"/>
</dbReference>
<feature type="disulfide bond" evidence="24">
    <location>
        <begin position="633"/>
        <end position="651"/>
    </location>
</feature>
<dbReference type="Gene3D" id="3.30.60.270">
    <property type="match status" value="1"/>
</dbReference>
<evidence type="ECO:0000256" key="25">
    <source>
        <dbReference type="PROSITE-ProRule" id="PRU00461"/>
    </source>
</evidence>
<feature type="disulfide bond" evidence="24">
    <location>
        <begin position="576"/>
        <end position="594"/>
    </location>
</feature>
<evidence type="ECO:0000256" key="1">
    <source>
        <dbReference type="ARBA" id="ARBA00004115"/>
    </source>
</evidence>
<dbReference type="CDD" id="cd12087">
    <property type="entry name" value="TM_EGFR-like"/>
    <property type="match status" value="1"/>
</dbReference>
<dbReference type="EMBL" id="ABJB011056865">
    <property type="status" value="NOT_ANNOTATED_CDS"/>
    <property type="molecule type" value="Genomic_DNA"/>
</dbReference>
<dbReference type="EMBL" id="DS649539">
    <property type="protein sequence ID" value="EEC02433.1"/>
    <property type="molecule type" value="Genomic_DNA"/>
</dbReference>
<dbReference type="PANTHER" id="PTHR22722:SF14">
    <property type="entry name" value="MEGALIN, ISOFORM A"/>
    <property type="match status" value="1"/>
</dbReference>
<name>B7P761_IXOSC</name>
<evidence type="ECO:0000256" key="6">
    <source>
        <dbReference type="ARBA" id="ARBA00004545"/>
    </source>
</evidence>
<dbReference type="Proteomes" id="UP000001555">
    <property type="component" value="Unassembled WGS sequence"/>
</dbReference>
<dbReference type="FunFam" id="4.10.400.10:FF:000062">
    <property type="entry name" value="Terribly reduced optic lobes, isoform AI"/>
    <property type="match status" value="1"/>
</dbReference>
<dbReference type="InterPro" id="IPR036055">
    <property type="entry name" value="LDL_receptor-like_sf"/>
</dbReference>
<dbReference type="InterPro" id="IPR051221">
    <property type="entry name" value="LDLR-related"/>
</dbReference>
<keyword evidence="10" id="KW-0245">EGF-like domain</keyword>
<evidence type="ECO:0000313" key="30">
    <source>
        <dbReference type="EnsemblMetazoa" id="ISCW016499-PA"/>
    </source>
</evidence>
<evidence type="ECO:0000313" key="31">
    <source>
        <dbReference type="Proteomes" id="UP000001555"/>
    </source>
</evidence>
<keyword evidence="29" id="KW-0378">Hydrolase</keyword>
<dbReference type="GO" id="GO:0005789">
    <property type="term" value="C:endoplasmic reticulum membrane"/>
    <property type="evidence" value="ECO:0007669"/>
    <property type="project" value="UniProtKB-SubCell"/>
</dbReference>
<feature type="disulfide bond" evidence="24">
    <location>
        <begin position="440"/>
        <end position="452"/>
    </location>
</feature>
<feature type="disulfide bond" evidence="24">
    <location>
        <begin position="401"/>
        <end position="413"/>
    </location>
</feature>
<dbReference type="PROSITE" id="PS50853">
    <property type="entry name" value="FN3"/>
    <property type="match status" value="2"/>
</dbReference>
<dbReference type="EMBL" id="ABJB010601722">
    <property type="status" value="NOT_ANNOTATED_CDS"/>
    <property type="molecule type" value="Genomic_DNA"/>
</dbReference>
<dbReference type="GO" id="GO:0005829">
    <property type="term" value="C:cytosol"/>
    <property type="evidence" value="ECO:0007669"/>
    <property type="project" value="GOC"/>
</dbReference>
<dbReference type="InterPro" id="IPR023415">
    <property type="entry name" value="LDLR_class-A_CS"/>
</dbReference>
<dbReference type="PROSITE" id="PS51120">
    <property type="entry name" value="LDLRB"/>
    <property type="match status" value="1"/>
</dbReference>
<evidence type="ECO:0000256" key="2">
    <source>
        <dbReference type="ARBA" id="ARBA00004158"/>
    </source>
</evidence>
<evidence type="ECO:0000256" key="5">
    <source>
        <dbReference type="ARBA" id="ARBA00004480"/>
    </source>
</evidence>
<feature type="domain" description="Fibronectin type-III" evidence="28">
    <location>
        <begin position="911"/>
        <end position="1007"/>
    </location>
</feature>
<dbReference type="PROSITE" id="PS01209">
    <property type="entry name" value="LDLRA_1"/>
    <property type="match status" value="5"/>
</dbReference>
<evidence type="ECO:0000256" key="14">
    <source>
        <dbReference type="ARBA" id="ARBA00022737"/>
    </source>
</evidence>
<dbReference type="GO" id="GO:0016020">
    <property type="term" value="C:membrane"/>
    <property type="evidence" value="ECO:0000318"/>
    <property type="project" value="GO_Central"/>
</dbReference>
<dbReference type="EMBL" id="ABJB010607253">
    <property type="status" value="NOT_ANNOTATED_CDS"/>
    <property type="molecule type" value="Genomic_DNA"/>
</dbReference>
<evidence type="ECO:0000256" key="13">
    <source>
        <dbReference type="ARBA" id="ARBA00022729"/>
    </source>
</evidence>
<dbReference type="SUPFAM" id="SSF49265">
    <property type="entry name" value="Fibronectin type III"/>
    <property type="match status" value="4"/>
</dbReference>
<dbReference type="InterPro" id="IPR000033">
    <property type="entry name" value="LDLR_classB_rpt"/>
</dbReference>
<dbReference type="SMART" id="SM00181">
    <property type="entry name" value="EGF"/>
    <property type="match status" value="2"/>
</dbReference>
<dbReference type="CDD" id="cd00112">
    <property type="entry name" value="LDLa"/>
    <property type="match status" value="8"/>
</dbReference>
<evidence type="ECO:0000256" key="18">
    <source>
        <dbReference type="ARBA" id="ARBA00023157"/>
    </source>
</evidence>
<evidence type="ECO:0000313" key="29">
    <source>
        <dbReference type="EMBL" id="EEC02433.1"/>
    </source>
</evidence>
<evidence type="ECO:0000256" key="26">
    <source>
        <dbReference type="SAM" id="MobiDB-lite"/>
    </source>
</evidence>
<evidence type="ECO:0000256" key="17">
    <source>
        <dbReference type="ARBA" id="ARBA00023136"/>
    </source>
</evidence>
<feature type="disulfide bond" evidence="24">
    <location>
        <begin position="687"/>
        <end position="705"/>
    </location>
</feature>
<dbReference type="EnsemblMetazoa" id="ISCW016499-RA">
    <property type="protein sequence ID" value="ISCW016499-PA"/>
    <property type="gene ID" value="ISCW016499"/>
</dbReference>
<dbReference type="STRING" id="6945.B7P761"/>
<keyword evidence="15 27" id="KW-1133">Transmembrane helix</keyword>
<dbReference type="Gene3D" id="2.120.10.30">
    <property type="entry name" value="TolB, C-terminal domain"/>
    <property type="match status" value="1"/>
</dbReference>
<feature type="disulfide bond" evidence="24">
    <location>
        <begin position="680"/>
        <end position="692"/>
    </location>
</feature>
<evidence type="ECO:0000256" key="9">
    <source>
        <dbReference type="ARBA" id="ARBA00022448"/>
    </source>
</evidence>
<feature type="disulfide bond" evidence="24">
    <location>
        <begin position="569"/>
        <end position="581"/>
    </location>
</feature>
<feature type="disulfide bond" evidence="24">
    <location>
        <begin position="785"/>
        <end position="800"/>
    </location>
</feature>
<organism>
    <name type="scientific">Ixodes scapularis</name>
    <name type="common">Black-legged tick</name>
    <name type="synonym">Deer tick</name>
    <dbReference type="NCBI Taxonomy" id="6945"/>
    <lineage>
        <taxon>Eukaryota</taxon>
        <taxon>Metazoa</taxon>
        <taxon>Ecdysozoa</taxon>
        <taxon>Arthropoda</taxon>
        <taxon>Chelicerata</taxon>
        <taxon>Arachnida</taxon>
        <taxon>Acari</taxon>
        <taxon>Parasitiformes</taxon>
        <taxon>Ixodida</taxon>
        <taxon>Ixodoidea</taxon>
        <taxon>Ixodidae</taxon>
        <taxon>Ixodinae</taxon>
        <taxon>Ixodes</taxon>
    </lineage>
</organism>
<dbReference type="FunFam" id="4.10.400.10:FF:000011">
    <property type="entry name" value="Low-density lipoprotein receptor-related protein 1"/>
    <property type="match status" value="2"/>
</dbReference>
<dbReference type="EMBL" id="ABJB010467264">
    <property type="status" value="NOT_ANNOTATED_CDS"/>
    <property type="molecule type" value="Genomic_DNA"/>
</dbReference>
<feature type="non-terminal residue" evidence="29">
    <location>
        <position position="1"/>
    </location>
</feature>
<comment type="subcellular location">
    <subcellularLocation>
        <location evidence="3">Cytoplasmic vesicle</location>
        <location evidence="3">Secretory vesicle membrane</location>
        <topology evidence="3">Single-pass type I membrane protein</topology>
    </subcellularLocation>
    <subcellularLocation>
        <location evidence="2">Early endosome membrane</location>
        <topology evidence="2">Single-pass type I membrane protein</topology>
    </subcellularLocation>
    <subcellularLocation>
        <location evidence="1">Endoplasmic reticulum membrane</location>
        <topology evidence="1">Single-pass type I membrane protein</topology>
    </subcellularLocation>
    <subcellularLocation>
        <location evidence="6">Endosome</location>
        <location evidence="6">Multivesicular body membrane</location>
        <topology evidence="6">Single-pass type I membrane protein</topology>
    </subcellularLocation>
    <subcellularLocation>
        <location evidence="4">Golgi apparatus</location>
        <location evidence="4">trans-Golgi network membrane</location>
        <topology evidence="4">Single-pass type I membrane protein</topology>
    </subcellularLocation>
    <subcellularLocation>
        <location evidence="5">Recycling endosome membrane</location>
        <topology evidence="5">Single-pass type I membrane protein</topology>
    </subcellularLocation>
</comment>
<feature type="disulfide bond" evidence="24">
    <location>
        <begin position="721"/>
        <end position="733"/>
    </location>
</feature>
<feature type="disulfide bond" evidence="24">
    <location>
        <begin position="408"/>
        <end position="426"/>
    </location>
</feature>
<evidence type="ECO:0000256" key="11">
    <source>
        <dbReference type="ARBA" id="ARBA00022583"/>
    </source>
</evidence>
<feature type="disulfide bond" evidence="24">
    <location>
        <begin position="498"/>
        <end position="513"/>
    </location>
</feature>
<evidence type="ECO:0000256" key="10">
    <source>
        <dbReference type="ARBA" id="ARBA00022536"/>
    </source>
</evidence>
<keyword evidence="17 27" id="KW-0472">Membrane</keyword>
<dbReference type="GO" id="GO:0032585">
    <property type="term" value="C:multivesicular body membrane"/>
    <property type="evidence" value="ECO:0007669"/>
    <property type="project" value="UniProtKB-SubCell"/>
</dbReference>
<dbReference type="PROSITE" id="PS50068">
    <property type="entry name" value="LDLRA_2"/>
    <property type="match status" value="9"/>
</dbReference>
<evidence type="ECO:0000256" key="8">
    <source>
        <dbReference type="ARBA" id="ARBA00013467"/>
    </source>
</evidence>
<dbReference type="InterPro" id="IPR011042">
    <property type="entry name" value="6-blade_b-propeller_TolB-like"/>
</dbReference>
<keyword evidence="21" id="KW-0968">Cytoplasmic vesicle</keyword>
<evidence type="ECO:0000256" key="15">
    <source>
        <dbReference type="ARBA" id="ARBA00022989"/>
    </source>
</evidence>
<evidence type="ECO:0000256" key="21">
    <source>
        <dbReference type="ARBA" id="ARBA00023329"/>
    </source>
</evidence>
<keyword evidence="20" id="KW-0325">Glycoprotein</keyword>
<dbReference type="EMBL" id="ABJB010919006">
    <property type="status" value="NOT_ANNOTATED_CDS"/>
    <property type="molecule type" value="Genomic_DNA"/>
</dbReference>
<feature type="disulfide bond" evidence="24">
    <location>
        <begin position="645"/>
        <end position="660"/>
    </location>
</feature>
<dbReference type="PRINTS" id="PR00261">
    <property type="entry name" value="LDLRECEPTOR"/>
</dbReference>
<evidence type="ECO:0000256" key="3">
    <source>
        <dbReference type="ARBA" id="ARBA00004212"/>
    </source>
</evidence>
<feature type="disulfide bond" evidence="24">
    <location>
        <begin position="459"/>
        <end position="474"/>
    </location>
</feature>
<evidence type="ECO:0000256" key="27">
    <source>
        <dbReference type="SAM" id="Phobius"/>
    </source>
</evidence>
<dbReference type="Gene3D" id="4.10.400.10">
    <property type="entry name" value="Low-density Lipoprotein Receptor"/>
    <property type="match status" value="9"/>
</dbReference>
<gene>
    <name evidence="29" type="ORF">IscW_ISCW016499</name>
</gene>
<evidence type="ECO:0000259" key="28">
    <source>
        <dbReference type="PROSITE" id="PS50853"/>
    </source>
</evidence>
<keyword evidence="11" id="KW-0254">Endocytosis</keyword>
<dbReference type="SMART" id="SM00192">
    <property type="entry name" value="LDLa"/>
    <property type="match status" value="9"/>
</dbReference>
<evidence type="ECO:0000256" key="16">
    <source>
        <dbReference type="ARBA" id="ARBA00023034"/>
    </source>
</evidence>
<keyword evidence="12 27" id="KW-0812">Transmembrane</keyword>
<dbReference type="VEuPathDB" id="VectorBase:ISCW016499"/>
<dbReference type="EMBL" id="ABJB010822630">
    <property type="status" value="NOT_ANNOTATED_CDS"/>
    <property type="molecule type" value="Genomic_DNA"/>
</dbReference>
<dbReference type="GO" id="GO:0016787">
    <property type="term" value="F:hydrolase activity"/>
    <property type="evidence" value="ECO:0007669"/>
    <property type="project" value="UniProtKB-KW"/>
</dbReference>
<dbReference type="FunFam" id="4.10.400.10:FF:000034">
    <property type="entry name" value="Low-density lipoprotein receptor-related protein 2"/>
    <property type="match status" value="2"/>
</dbReference>
<feature type="disulfide bond" evidence="24">
    <location>
        <begin position="740"/>
        <end position="755"/>
    </location>
</feature>
<keyword evidence="13" id="KW-0732">Signal</keyword>
<comment type="caution">
    <text evidence="24">Lacks conserved residue(s) required for the propagation of feature annotation.</text>
</comment>
<feature type="disulfide bond" evidence="24">
    <location>
        <begin position="420"/>
        <end position="435"/>
    </location>
</feature>
<evidence type="ECO:0000256" key="4">
    <source>
        <dbReference type="ARBA" id="ARBA00004393"/>
    </source>
</evidence>
<evidence type="ECO:0000256" key="12">
    <source>
        <dbReference type="ARBA" id="ARBA00022692"/>
    </source>
</evidence>
<keyword evidence="16" id="KW-0333">Golgi apparatus</keyword>
<reference evidence="30" key="2">
    <citation type="submission" date="2020-05" db="UniProtKB">
        <authorList>
            <consortium name="EnsemblMetazoa"/>
        </authorList>
    </citation>
    <scope>IDENTIFICATION</scope>
    <source>
        <strain evidence="30">wikel</strain>
    </source>
</reference>
<dbReference type="VEuPathDB" id="VectorBase:ISCI016499"/>
<evidence type="ECO:0000256" key="23">
    <source>
        <dbReference type="ARBA" id="ARBA00032450"/>
    </source>
</evidence>
<feature type="disulfide bond" evidence="24">
    <location>
        <begin position="479"/>
        <end position="491"/>
    </location>
</feature>
<dbReference type="SMART" id="SM00060">
    <property type="entry name" value="FN3"/>
    <property type="match status" value="5"/>
</dbReference>
<dbReference type="VEuPathDB" id="VectorBase:ISCP_029115"/>
<accession>B7P761</accession>
<keyword evidence="14" id="KW-0677">Repeat</keyword>
<dbReference type="GO" id="GO:0016050">
    <property type="term" value="P:vesicle organization"/>
    <property type="evidence" value="ECO:0000318"/>
    <property type="project" value="GO_Central"/>
</dbReference>
<proteinExistence type="inferred from homology"/>
<keyword evidence="31" id="KW-1185">Reference proteome</keyword>
<dbReference type="GO" id="GO:0055038">
    <property type="term" value="C:recycling endosome membrane"/>
    <property type="evidence" value="ECO:0007669"/>
    <property type="project" value="UniProtKB-SubCell"/>
</dbReference>
<dbReference type="EMBL" id="ABJB010677475">
    <property type="status" value="NOT_ANNOTATED_CDS"/>
    <property type="molecule type" value="Genomic_DNA"/>
</dbReference>
<protein>
    <recommendedName>
        <fullName evidence="8">Sortilin-related receptor</fullName>
    </recommendedName>
    <alternativeName>
        <fullName evidence="22">Low-density lipoprotein receptor relative with 11 ligand-binding repeats</fullName>
    </alternativeName>
    <alternativeName>
        <fullName evidence="23">Sorting protein-related receptor containing LDLR class A repeats</fullName>
    </alternativeName>
</protein>